<dbReference type="InterPro" id="IPR050491">
    <property type="entry name" value="AmpC-like"/>
</dbReference>
<dbReference type="RefSeq" id="WP_212986992.1">
    <property type="nucleotide sequence ID" value="NZ_BAABEA010000008.1"/>
</dbReference>
<sequence length="307" mass="32863">MPTLPTIPGSVLVRRGGDTIAEAVSDGCTAGTRFQIASVSKQFTAAAVLLLAERGVLSPDDPIGRRLGGCPPFWQDITLHHLLTHTSGLGHWGDYPMIDPAEQVDPGELLKTFHRVPPLFRPGAGWHYSSPAYVLLAHVVQQAAGRPYRQFLAEEIFTPLGLADTFAGAPGDRTEIARGHDRDGGAVLSWELDVTGMGAGDLWSTTADLATWIDSLLAGRVLGERYRTAMLSEQVPTGGAEDARGYGYGWFAGSVRGHAWFHHSGENPGFRAFDAWVPALDCRIVVLSNSESTDAEALDPLLGLALG</sequence>
<dbReference type="PANTHER" id="PTHR46825:SF9">
    <property type="entry name" value="BETA-LACTAMASE-RELATED DOMAIN-CONTAINING PROTEIN"/>
    <property type="match status" value="1"/>
</dbReference>
<protein>
    <recommendedName>
        <fullName evidence="1">Beta-lactamase-related domain-containing protein</fullName>
    </recommendedName>
</protein>
<dbReference type="Pfam" id="PF00144">
    <property type="entry name" value="Beta-lactamase"/>
    <property type="match status" value="1"/>
</dbReference>
<accession>A0A919VPK7</accession>
<feature type="domain" description="Beta-lactamase-related" evidence="1">
    <location>
        <begin position="10"/>
        <end position="299"/>
    </location>
</feature>
<dbReference type="EMBL" id="BOQL01000007">
    <property type="protein sequence ID" value="GIM64148.1"/>
    <property type="molecule type" value="Genomic_DNA"/>
</dbReference>
<dbReference type="InterPro" id="IPR012338">
    <property type="entry name" value="Beta-lactam/transpept-like"/>
</dbReference>
<gene>
    <name evidence="2" type="ORF">Aau02nite_08630</name>
</gene>
<dbReference type="InterPro" id="IPR001466">
    <property type="entry name" value="Beta-lactam-related"/>
</dbReference>
<evidence type="ECO:0000259" key="1">
    <source>
        <dbReference type="Pfam" id="PF00144"/>
    </source>
</evidence>
<reference evidence="2" key="1">
    <citation type="submission" date="2021-03" db="EMBL/GenBank/DDBJ databases">
        <title>Whole genome shotgun sequence of Actinoplanes auranticolor NBRC 12245.</title>
        <authorList>
            <person name="Komaki H."/>
            <person name="Tamura T."/>
        </authorList>
    </citation>
    <scope>NUCLEOTIDE SEQUENCE</scope>
    <source>
        <strain evidence="2">NBRC 12245</strain>
    </source>
</reference>
<keyword evidence="3" id="KW-1185">Reference proteome</keyword>
<dbReference type="Gene3D" id="3.40.710.10">
    <property type="entry name" value="DD-peptidase/beta-lactamase superfamily"/>
    <property type="match status" value="1"/>
</dbReference>
<organism evidence="2 3">
    <name type="scientific">Actinoplanes auranticolor</name>
    <dbReference type="NCBI Taxonomy" id="47988"/>
    <lineage>
        <taxon>Bacteria</taxon>
        <taxon>Bacillati</taxon>
        <taxon>Actinomycetota</taxon>
        <taxon>Actinomycetes</taxon>
        <taxon>Micromonosporales</taxon>
        <taxon>Micromonosporaceae</taxon>
        <taxon>Actinoplanes</taxon>
    </lineage>
</organism>
<dbReference type="PANTHER" id="PTHR46825">
    <property type="entry name" value="D-ALANYL-D-ALANINE-CARBOXYPEPTIDASE/ENDOPEPTIDASE AMPH"/>
    <property type="match status" value="1"/>
</dbReference>
<evidence type="ECO:0000313" key="3">
    <source>
        <dbReference type="Proteomes" id="UP000681340"/>
    </source>
</evidence>
<dbReference type="AlphaFoldDB" id="A0A919VPK7"/>
<dbReference type="SUPFAM" id="SSF56601">
    <property type="entry name" value="beta-lactamase/transpeptidase-like"/>
    <property type="match status" value="1"/>
</dbReference>
<proteinExistence type="predicted"/>
<name>A0A919VPK7_9ACTN</name>
<dbReference type="Proteomes" id="UP000681340">
    <property type="component" value="Unassembled WGS sequence"/>
</dbReference>
<evidence type="ECO:0000313" key="2">
    <source>
        <dbReference type="EMBL" id="GIM64148.1"/>
    </source>
</evidence>
<comment type="caution">
    <text evidence="2">The sequence shown here is derived from an EMBL/GenBank/DDBJ whole genome shotgun (WGS) entry which is preliminary data.</text>
</comment>